<feature type="transmembrane region" description="Helical" evidence="1">
    <location>
        <begin position="169"/>
        <end position="186"/>
    </location>
</feature>
<dbReference type="STRING" id="1121301.SAMN02745912_03493"/>
<name>A0A1M6SZ19_PARC5</name>
<keyword evidence="1" id="KW-0812">Transmembrane</keyword>
<dbReference type="OrthoDB" id="1701429at2"/>
<feature type="transmembrane region" description="Helical" evidence="1">
    <location>
        <begin position="26"/>
        <end position="43"/>
    </location>
</feature>
<gene>
    <name evidence="2" type="ORF">SAMN02745912_03493</name>
</gene>
<dbReference type="EMBL" id="FRAG01000074">
    <property type="protein sequence ID" value="SHK49944.1"/>
    <property type="molecule type" value="Genomic_DNA"/>
</dbReference>
<protein>
    <submittedName>
        <fullName evidence="2">Uncharacterized protein</fullName>
    </submittedName>
</protein>
<dbReference type="Proteomes" id="UP000184465">
    <property type="component" value="Unassembled WGS sequence"/>
</dbReference>
<organism evidence="2 3">
    <name type="scientific">Paramaledivibacter caminithermalis (strain DSM 15212 / CIP 107654 / DViRD3)</name>
    <name type="common">Clostridium caminithermale</name>
    <dbReference type="NCBI Taxonomy" id="1121301"/>
    <lineage>
        <taxon>Bacteria</taxon>
        <taxon>Bacillati</taxon>
        <taxon>Bacillota</taxon>
        <taxon>Clostridia</taxon>
        <taxon>Peptostreptococcales</taxon>
        <taxon>Caminicellaceae</taxon>
        <taxon>Paramaledivibacter</taxon>
    </lineage>
</organism>
<feature type="transmembrane region" description="Helical" evidence="1">
    <location>
        <begin position="50"/>
        <end position="70"/>
    </location>
</feature>
<evidence type="ECO:0000313" key="3">
    <source>
        <dbReference type="Proteomes" id="UP000184465"/>
    </source>
</evidence>
<feature type="transmembrane region" description="Helical" evidence="1">
    <location>
        <begin position="90"/>
        <end position="107"/>
    </location>
</feature>
<reference evidence="2 3" key="1">
    <citation type="submission" date="2016-11" db="EMBL/GenBank/DDBJ databases">
        <authorList>
            <person name="Jaros S."/>
            <person name="Januszkiewicz K."/>
            <person name="Wedrychowicz H."/>
        </authorList>
    </citation>
    <scope>NUCLEOTIDE SEQUENCE [LARGE SCALE GENOMIC DNA]</scope>
    <source>
        <strain evidence="2 3">DSM 15212</strain>
    </source>
</reference>
<evidence type="ECO:0000256" key="1">
    <source>
        <dbReference type="SAM" id="Phobius"/>
    </source>
</evidence>
<dbReference type="RefSeq" id="WP_073153009.1">
    <property type="nucleotide sequence ID" value="NZ_FRAG01000074.1"/>
</dbReference>
<feature type="transmembrane region" description="Helical" evidence="1">
    <location>
        <begin position="119"/>
        <end position="140"/>
    </location>
</feature>
<sequence length="252" mass="29517">MNFIEDIILTNKGIVLKSFKLSIKNWKIFLVGFTYFIISFLMWTVASYAWILGGIIVALFQSAIISNYIYLIENIINYEGFSLEDFKSGFTVYLRNIYSIIIIFWFVRFGASLFLKPIFYINIGGLSLWSIIQIVAVILLNPLPETIYQKYHAGLDAITYSFDFIKENWLEWFIPNGFIIAVLYLIHISTNKMLIILGFSTNIFISSTFTLIVYSVVYQILLCYAMIYRGQLFNILSTSTRRKRMFMRNMYK</sequence>
<keyword evidence="3" id="KW-1185">Reference proteome</keyword>
<keyword evidence="1" id="KW-0472">Membrane</keyword>
<accession>A0A1M6SZ19</accession>
<evidence type="ECO:0000313" key="2">
    <source>
        <dbReference type="EMBL" id="SHK49944.1"/>
    </source>
</evidence>
<proteinExistence type="predicted"/>
<keyword evidence="1" id="KW-1133">Transmembrane helix</keyword>
<dbReference type="AlphaFoldDB" id="A0A1M6SZ19"/>